<protein>
    <submittedName>
        <fullName evidence="2">Uncharacterized protein</fullName>
    </submittedName>
</protein>
<evidence type="ECO:0000256" key="1">
    <source>
        <dbReference type="SAM" id="MobiDB-lite"/>
    </source>
</evidence>
<feature type="compositionally biased region" description="Low complexity" evidence="1">
    <location>
        <begin position="112"/>
        <end position="126"/>
    </location>
</feature>
<feature type="compositionally biased region" description="Acidic residues" evidence="1">
    <location>
        <begin position="290"/>
        <end position="302"/>
    </location>
</feature>
<accession>A0A9P8XW72</accession>
<proteinExistence type="predicted"/>
<dbReference type="EMBL" id="JAGTJQ010000010">
    <property type="protein sequence ID" value="KAH7021036.1"/>
    <property type="molecule type" value="Genomic_DNA"/>
</dbReference>
<name>A0A9P8XW72_9PEZI</name>
<reference evidence="2" key="1">
    <citation type="journal article" date="2021" name="Nat. Commun.">
        <title>Genetic determinants of endophytism in the Arabidopsis root mycobiome.</title>
        <authorList>
            <person name="Mesny F."/>
            <person name="Miyauchi S."/>
            <person name="Thiergart T."/>
            <person name="Pickel B."/>
            <person name="Atanasova L."/>
            <person name="Karlsson M."/>
            <person name="Huettel B."/>
            <person name="Barry K.W."/>
            <person name="Haridas S."/>
            <person name="Chen C."/>
            <person name="Bauer D."/>
            <person name="Andreopoulos W."/>
            <person name="Pangilinan J."/>
            <person name="LaButti K."/>
            <person name="Riley R."/>
            <person name="Lipzen A."/>
            <person name="Clum A."/>
            <person name="Drula E."/>
            <person name="Henrissat B."/>
            <person name="Kohler A."/>
            <person name="Grigoriev I.V."/>
            <person name="Martin F.M."/>
            <person name="Hacquard S."/>
        </authorList>
    </citation>
    <scope>NUCLEOTIDE SEQUENCE</scope>
    <source>
        <strain evidence="2">MPI-CAGE-CH-0230</strain>
    </source>
</reference>
<feature type="region of interest" description="Disordered" evidence="1">
    <location>
        <begin position="230"/>
        <end position="254"/>
    </location>
</feature>
<feature type="compositionally biased region" description="Basic and acidic residues" evidence="1">
    <location>
        <begin position="357"/>
        <end position="367"/>
    </location>
</feature>
<dbReference type="GeneID" id="70184795"/>
<feature type="compositionally biased region" description="Acidic residues" evidence="1">
    <location>
        <begin position="328"/>
        <end position="341"/>
    </location>
</feature>
<keyword evidence="3" id="KW-1185">Reference proteome</keyword>
<comment type="caution">
    <text evidence="2">The sequence shown here is derived from an EMBL/GenBank/DDBJ whole genome shotgun (WGS) entry which is preliminary data.</text>
</comment>
<dbReference type="RefSeq" id="XP_046007237.1">
    <property type="nucleotide sequence ID" value="XM_046155249.1"/>
</dbReference>
<feature type="region of interest" description="Disordered" evidence="1">
    <location>
        <begin position="1"/>
        <end position="148"/>
    </location>
</feature>
<feature type="compositionally biased region" description="Polar residues" evidence="1">
    <location>
        <begin position="67"/>
        <end position="76"/>
    </location>
</feature>
<organism evidence="2 3">
    <name type="scientific">Microdochium trichocladiopsis</name>
    <dbReference type="NCBI Taxonomy" id="1682393"/>
    <lineage>
        <taxon>Eukaryota</taxon>
        <taxon>Fungi</taxon>
        <taxon>Dikarya</taxon>
        <taxon>Ascomycota</taxon>
        <taxon>Pezizomycotina</taxon>
        <taxon>Sordariomycetes</taxon>
        <taxon>Xylariomycetidae</taxon>
        <taxon>Xylariales</taxon>
        <taxon>Microdochiaceae</taxon>
        <taxon>Microdochium</taxon>
    </lineage>
</organism>
<evidence type="ECO:0000313" key="2">
    <source>
        <dbReference type="EMBL" id="KAH7021036.1"/>
    </source>
</evidence>
<feature type="compositionally biased region" description="Polar residues" evidence="1">
    <location>
        <begin position="48"/>
        <end position="58"/>
    </location>
</feature>
<dbReference type="OrthoDB" id="5398515at2759"/>
<dbReference type="AlphaFoldDB" id="A0A9P8XW72"/>
<feature type="region of interest" description="Disordered" evidence="1">
    <location>
        <begin position="278"/>
        <end position="443"/>
    </location>
</feature>
<evidence type="ECO:0000313" key="3">
    <source>
        <dbReference type="Proteomes" id="UP000756346"/>
    </source>
</evidence>
<dbReference type="Proteomes" id="UP000756346">
    <property type="component" value="Unassembled WGS sequence"/>
</dbReference>
<gene>
    <name evidence="2" type="ORF">B0I36DRAFT_333647</name>
</gene>
<sequence length="443" mass="48299">MASHLCSTPPPPGSVRTPDTPKHGYSDSWEPFSPRKSARISEKRASARTPSPNTTTHKSASRKPASNIFSTPATSPQKRRLPAMDSVRRAPNTCTAEAPTLAGHGLPIPLTSSSYSKSKTGSASISRVGTMLPTPAKTPRKQPNENDAAAVRSVARNLFSAESDMIASPRKRKAKKYSGIAMESFVAEDIEQPIPIFTDSRDRIPSIDRSSANPFYANNAAAHDSDVAFEPETAKRRSRRRQVTIPGEGSQTVEEAVQRDDGIVYVFRGKKIFRKFSDSQDGRSSALAAGDDEMSLEAAADEETPRRLTRSAIKPRLLFPPRDKAPATEEDDEEAVTDIEDNGVSFLNAATMPHPETPAEAHEDNLKTPKAPRFAPASPPSTIRTTRTTSKDLANESPLKRPIKSGSPFDSWRVSKRTSGRTSLKREGEPLESSLETSKRQRA</sequence>